<feature type="domain" description="Gfo/Idh/MocA-like oxidoreductase C-terminal" evidence="2">
    <location>
        <begin position="217"/>
        <end position="404"/>
    </location>
</feature>
<dbReference type="AlphaFoldDB" id="A0A7K0EN62"/>
<accession>A0A7K0EN62</accession>
<dbReference type="GO" id="GO:0000166">
    <property type="term" value="F:nucleotide binding"/>
    <property type="evidence" value="ECO:0007669"/>
    <property type="project" value="InterPro"/>
</dbReference>
<protein>
    <submittedName>
        <fullName evidence="3">Gfo/Idh/MocA family oxidoreductase</fullName>
    </submittedName>
</protein>
<dbReference type="PANTHER" id="PTHR43818:SF12">
    <property type="entry name" value="NADH-DEPENDENT DEHYDROGENASE-RELATED"/>
    <property type="match status" value="1"/>
</dbReference>
<dbReference type="Gene3D" id="3.30.360.10">
    <property type="entry name" value="Dihydrodipicolinate Reductase, domain 2"/>
    <property type="match status" value="1"/>
</dbReference>
<dbReference type="InterPro" id="IPR006311">
    <property type="entry name" value="TAT_signal"/>
</dbReference>
<sequence>MELNRRSFVKKMGLGAGLLAQPWPSAHPFVVPIADDPIRVGLIGAGARGKWLAKIASTLPVFDIVACCDLLETNSAACQNEIGKKLAFYDDYRRLLDDNQVQAVIIATPLFLHFTMAKAALQAGKHVYCEKTMTHNRADSRALRQLATNSRNVFQVGYQHRFNPIYTEIKFLLEKEYCGRIERVECTWNRHGDWRRPLPTGVTFRGNADYPDLEHLVNWRMYQKYSGGLVAELCSHQLDILNWLLDDKPEMITGLGGIDHWKDGRDTYDNVHLLVQYAKGVKASFTALTTNAWQGYSIRILGDKGSVEVMGENGHRAKIYAENTETEKAVDGVSGATKLAWDNHEGVPIRVKNPAKDDVLPTEGALTHFAACIREDRKPFSNAETGHLSAVSVDMANEAIQKKAMINWSDSYN</sequence>
<dbReference type="PROSITE" id="PS51318">
    <property type="entry name" value="TAT"/>
    <property type="match status" value="1"/>
</dbReference>
<organism evidence="3 4">
    <name type="scientific">Larkinella terrae</name>
    <dbReference type="NCBI Taxonomy" id="2025311"/>
    <lineage>
        <taxon>Bacteria</taxon>
        <taxon>Pseudomonadati</taxon>
        <taxon>Bacteroidota</taxon>
        <taxon>Cytophagia</taxon>
        <taxon>Cytophagales</taxon>
        <taxon>Spirosomataceae</taxon>
        <taxon>Larkinella</taxon>
    </lineage>
</organism>
<proteinExistence type="predicted"/>
<dbReference type="SUPFAM" id="SSF51735">
    <property type="entry name" value="NAD(P)-binding Rossmann-fold domains"/>
    <property type="match status" value="1"/>
</dbReference>
<reference evidence="3 4" key="1">
    <citation type="journal article" date="2018" name="Antonie Van Leeuwenhoek">
        <title>Larkinella terrae sp. nov., isolated from soil on Jeju Island, South Korea.</title>
        <authorList>
            <person name="Ten L.N."/>
            <person name="Jeon J."/>
            <person name="Park S.J."/>
            <person name="Park S."/>
            <person name="Lee S.Y."/>
            <person name="Kim M.K."/>
            <person name="Jung H.Y."/>
        </authorList>
    </citation>
    <scope>NUCLEOTIDE SEQUENCE [LARGE SCALE GENOMIC DNA]</scope>
    <source>
        <strain evidence="3 4">KCTC 52001</strain>
    </source>
</reference>
<dbReference type="SUPFAM" id="SSF55347">
    <property type="entry name" value="Glyceraldehyde-3-phosphate dehydrogenase-like, C-terminal domain"/>
    <property type="match status" value="1"/>
</dbReference>
<dbReference type="InterPro" id="IPR036291">
    <property type="entry name" value="NAD(P)-bd_dom_sf"/>
</dbReference>
<dbReference type="InterPro" id="IPR004104">
    <property type="entry name" value="Gfo/Idh/MocA-like_OxRdtase_C"/>
</dbReference>
<dbReference type="PANTHER" id="PTHR43818">
    <property type="entry name" value="BCDNA.GH03377"/>
    <property type="match status" value="1"/>
</dbReference>
<dbReference type="OrthoDB" id="9763611at2"/>
<gene>
    <name evidence="3" type="ORF">GJJ30_16385</name>
</gene>
<evidence type="ECO:0000259" key="1">
    <source>
        <dbReference type="Pfam" id="PF01408"/>
    </source>
</evidence>
<comment type="caution">
    <text evidence="3">The sequence shown here is derived from an EMBL/GenBank/DDBJ whole genome shotgun (WGS) entry which is preliminary data.</text>
</comment>
<evidence type="ECO:0000313" key="3">
    <source>
        <dbReference type="EMBL" id="MRS62878.1"/>
    </source>
</evidence>
<name>A0A7K0EN62_9BACT</name>
<dbReference type="RefSeq" id="WP_154176241.1">
    <property type="nucleotide sequence ID" value="NZ_WJXZ01000009.1"/>
</dbReference>
<feature type="domain" description="Gfo/Idh/MocA-like oxidoreductase N-terminal" evidence="1">
    <location>
        <begin position="38"/>
        <end position="158"/>
    </location>
</feature>
<keyword evidence="4" id="KW-1185">Reference proteome</keyword>
<dbReference type="InterPro" id="IPR000683">
    <property type="entry name" value="Gfo/Idh/MocA-like_OxRdtase_N"/>
</dbReference>
<evidence type="ECO:0000313" key="4">
    <source>
        <dbReference type="Proteomes" id="UP000441754"/>
    </source>
</evidence>
<dbReference type="InterPro" id="IPR050463">
    <property type="entry name" value="Gfo/Idh/MocA_oxidrdct_glycsds"/>
</dbReference>
<dbReference type="Pfam" id="PF02894">
    <property type="entry name" value="GFO_IDH_MocA_C"/>
    <property type="match status" value="1"/>
</dbReference>
<dbReference type="Pfam" id="PF01408">
    <property type="entry name" value="GFO_IDH_MocA"/>
    <property type="match status" value="1"/>
</dbReference>
<dbReference type="Proteomes" id="UP000441754">
    <property type="component" value="Unassembled WGS sequence"/>
</dbReference>
<evidence type="ECO:0000259" key="2">
    <source>
        <dbReference type="Pfam" id="PF02894"/>
    </source>
</evidence>
<dbReference type="Gene3D" id="3.40.50.720">
    <property type="entry name" value="NAD(P)-binding Rossmann-like Domain"/>
    <property type="match status" value="1"/>
</dbReference>
<dbReference type="EMBL" id="WJXZ01000009">
    <property type="protein sequence ID" value="MRS62878.1"/>
    <property type="molecule type" value="Genomic_DNA"/>
</dbReference>